<dbReference type="PROSITE" id="PS00092">
    <property type="entry name" value="N6_MTASE"/>
    <property type="match status" value="1"/>
</dbReference>
<evidence type="ECO:0000313" key="3">
    <source>
        <dbReference type="Proteomes" id="UP000824073"/>
    </source>
</evidence>
<dbReference type="PANTHER" id="PTHR47739">
    <property type="entry name" value="TRNA1(VAL) (ADENINE(37)-N6)-METHYLTRANSFERASE"/>
    <property type="match status" value="1"/>
</dbReference>
<keyword evidence="2" id="KW-0489">Methyltransferase</keyword>
<dbReference type="GO" id="GO:0003676">
    <property type="term" value="F:nucleic acid binding"/>
    <property type="evidence" value="ECO:0007669"/>
    <property type="project" value="InterPro"/>
</dbReference>
<name>A0A9D1LMN2_9CLOT</name>
<reference evidence="2" key="2">
    <citation type="journal article" date="2021" name="PeerJ">
        <title>Extensive microbial diversity within the chicken gut microbiome revealed by metagenomics and culture.</title>
        <authorList>
            <person name="Gilroy R."/>
            <person name="Ravi A."/>
            <person name="Getino M."/>
            <person name="Pursley I."/>
            <person name="Horton D.L."/>
            <person name="Alikhan N.F."/>
            <person name="Baker D."/>
            <person name="Gharbi K."/>
            <person name="Hall N."/>
            <person name="Watson M."/>
            <person name="Adriaenssens E.M."/>
            <person name="Foster-Nyarko E."/>
            <person name="Jarju S."/>
            <person name="Secka A."/>
            <person name="Antonio M."/>
            <person name="Oren A."/>
            <person name="Chaudhuri R.R."/>
            <person name="La Ragione R."/>
            <person name="Hildebrand F."/>
            <person name="Pallen M.J."/>
        </authorList>
    </citation>
    <scope>NUCLEOTIDE SEQUENCE</scope>
    <source>
        <strain evidence="2">CHK191-8634</strain>
    </source>
</reference>
<gene>
    <name evidence="2" type="ORF">IAB67_10135</name>
</gene>
<dbReference type="GO" id="GO:0008757">
    <property type="term" value="F:S-adenosylmethionine-dependent methyltransferase activity"/>
    <property type="evidence" value="ECO:0007669"/>
    <property type="project" value="UniProtKB-ARBA"/>
</dbReference>
<dbReference type="InterPro" id="IPR002052">
    <property type="entry name" value="DNA_methylase_N6_adenine_CS"/>
</dbReference>
<dbReference type="EMBL" id="DVMR01000078">
    <property type="protein sequence ID" value="HIU44640.1"/>
    <property type="molecule type" value="Genomic_DNA"/>
</dbReference>
<protein>
    <submittedName>
        <fullName evidence="2">Methyltransferase</fullName>
    </submittedName>
</protein>
<dbReference type="SUPFAM" id="SSF53335">
    <property type="entry name" value="S-adenosyl-L-methionine-dependent methyltransferases"/>
    <property type="match status" value="1"/>
</dbReference>
<dbReference type="Pfam" id="PF05175">
    <property type="entry name" value="MTS"/>
    <property type="match status" value="1"/>
</dbReference>
<evidence type="ECO:0000313" key="2">
    <source>
        <dbReference type="EMBL" id="HIU44640.1"/>
    </source>
</evidence>
<dbReference type="GO" id="GO:0032259">
    <property type="term" value="P:methylation"/>
    <property type="evidence" value="ECO:0007669"/>
    <property type="project" value="UniProtKB-KW"/>
</dbReference>
<dbReference type="InterPro" id="IPR050210">
    <property type="entry name" value="tRNA_Adenine-N(6)_MTase"/>
</dbReference>
<evidence type="ECO:0000259" key="1">
    <source>
        <dbReference type="Pfam" id="PF05175"/>
    </source>
</evidence>
<feature type="domain" description="Methyltransferase small" evidence="1">
    <location>
        <begin position="26"/>
        <end position="120"/>
    </location>
</feature>
<dbReference type="PANTHER" id="PTHR47739:SF1">
    <property type="entry name" value="TRNA1(VAL) (ADENINE(37)-N6)-METHYLTRANSFERASE"/>
    <property type="match status" value="1"/>
</dbReference>
<dbReference type="AlphaFoldDB" id="A0A9D1LMN2"/>
<dbReference type="InterPro" id="IPR029063">
    <property type="entry name" value="SAM-dependent_MTases_sf"/>
</dbReference>
<dbReference type="Gene3D" id="3.40.50.150">
    <property type="entry name" value="Vaccinia Virus protein VP39"/>
    <property type="match status" value="1"/>
</dbReference>
<dbReference type="Proteomes" id="UP000824073">
    <property type="component" value="Unassembled WGS sequence"/>
</dbReference>
<dbReference type="InterPro" id="IPR007848">
    <property type="entry name" value="Small_mtfrase_dom"/>
</dbReference>
<comment type="caution">
    <text evidence="2">The sequence shown here is derived from an EMBL/GenBank/DDBJ whole genome shotgun (WGS) entry which is preliminary data.</text>
</comment>
<proteinExistence type="predicted"/>
<dbReference type="CDD" id="cd02440">
    <property type="entry name" value="AdoMet_MTases"/>
    <property type="match status" value="1"/>
</dbReference>
<accession>A0A9D1LMN2</accession>
<dbReference type="GO" id="GO:0008170">
    <property type="term" value="F:N-methyltransferase activity"/>
    <property type="evidence" value="ECO:0007669"/>
    <property type="project" value="UniProtKB-ARBA"/>
</dbReference>
<sequence>MEQVIPLPGGIDMTQRDDLFPLTQDSVLLASFVRLKPRERALDLGAGQGVLGLMLMARCPDVCVDGVELNTQAAAQACANYRRAGFDERGRVMCADLRALPHEMLGQYDLCLSNPPYFDPGRGAVARTDTLADARCDRGCSPDELCSAADRALRWGGRFFLCYRPDRLSALFAALCSHRLEPKRLQLVHHQPNREASLALVEARKGGGPSLAVLPPLFMRDADGAYTPEILEIYR</sequence>
<keyword evidence="2" id="KW-0808">Transferase</keyword>
<reference evidence="2" key="1">
    <citation type="submission" date="2020-10" db="EMBL/GenBank/DDBJ databases">
        <authorList>
            <person name="Gilroy R."/>
        </authorList>
    </citation>
    <scope>NUCLEOTIDE SEQUENCE</scope>
    <source>
        <strain evidence="2">CHK191-8634</strain>
    </source>
</reference>
<organism evidence="2 3">
    <name type="scientific">Candidatus Ventrousia excrementavium</name>
    <dbReference type="NCBI Taxonomy" id="2840961"/>
    <lineage>
        <taxon>Bacteria</taxon>
        <taxon>Bacillati</taxon>
        <taxon>Bacillota</taxon>
        <taxon>Clostridia</taxon>
        <taxon>Eubacteriales</taxon>
        <taxon>Clostridiaceae</taxon>
        <taxon>Clostridiaceae incertae sedis</taxon>
        <taxon>Candidatus Ventrousia</taxon>
    </lineage>
</organism>